<organism evidence="1 2">
    <name type="scientific">Candidatus Roizmanbacteria bacterium RIFCSPHIGHO2_01_FULL_39_24</name>
    <dbReference type="NCBI Taxonomy" id="1802032"/>
    <lineage>
        <taxon>Bacteria</taxon>
        <taxon>Candidatus Roizmaniibacteriota</taxon>
    </lineage>
</organism>
<evidence type="ECO:0008006" key="3">
    <source>
        <dbReference type="Google" id="ProtNLM"/>
    </source>
</evidence>
<sequence>MEIAQPGLENHAVSSADVERAVLVPDDKDTEILKKEIATYHWNIYTPTISQLQDVNWFYEPTGPSQIATRLLTDNGRQRKISSVVQMYYEKGSLLPTDFSNHIDDLVDFLGTGGKFRPLLLVRGRNPLTHTTYALDGNHRLLAYALWGKRNGITDFSVDAFLGRRFYPFEPHAR</sequence>
<proteinExistence type="predicted"/>
<accession>A0A1F7GK07</accession>
<gene>
    <name evidence="1" type="ORF">A2799_04385</name>
</gene>
<evidence type="ECO:0000313" key="1">
    <source>
        <dbReference type="EMBL" id="OGK19026.1"/>
    </source>
</evidence>
<dbReference type="AlphaFoldDB" id="A0A1F7GK07"/>
<reference evidence="1 2" key="1">
    <citation type="journal article" date="2016" name="Nat. Commun.">
        <title>Thousands of microbial genomes shed light on interconnected biogeochemical processes in an aquifer system.</title>
        <authorList>
            <person name="Anantharaman K."/>
            <person name="Brown C.T."/>
            <person name="Hug L.A."/>
            <person name="Sharon I."/>
            <person name="Castelle C.J."/>
            <person name="Probst A.J."/>
            <person name="Thomas B.C."/>
            <person name="Singh A."/>
            <person name="Wilkins M.J."/>
            <person name="Karaoz U."/>
            <person name="Brodie E.L."/>
            <person name="Williams K.H."/>
            <person name="Hubbard S.S."/>
            <person name="Banfield J.F."/>
        </authorList>
    </citation>
    <scope>NUCLEOTIDE SEQUENCE [LARGE SCALE GENOMIC DNA]</scope>
</reference>
<dbReference type="Proteomes" id="UP000176850">
    <property type="component" value="Unassembled WGS sequence"/>
</dbReference>
<dbReference type="EMBL" id="MFZH01000020">
    <property type="protein sequence ID" value="OGK19026.1"/>
    <property type="molecule type" value="Genomic_DNA"/>
</dbReference>
<comment type="caution">
    <text evidence="1">The sequence shown here is derived from an EMBL/GenBank/DDBJ whole genome shotgun (WGS) entry which is preliminary data.</text>
</comment>
<name>A0A1F7GK07_9BACT</name>
<protein>
    <recommendedName>
        <fullName evidence="3">ParB/Sulfiredoxin domain-containing protein</fullName>
    </recommendedName>
</protein>
<evidence type="ECO:0000313" key="2">
    <source>
        <dbReference type="Proteomes" id="UP000176850"/>
    </source>
</evidence>